<evidence type="ECO:0000256" key="6">
    <source>
        <dbReference type="ARBA" id="ARBA00022777"/>
    </source>
</evidence>
<comment type="catalytic activity">
    <reaction evidence="1">
        <text>ATP + protein L-histidine = ADP + protein N-phospho-L-histidine.</text>
        <dbReference type="EC" id="2.7.13.3"/>
    </reaction>
</comment>
<dbReference type="GO" id="GO:0016020">
    <property type="term" value="C:membrane"/>
    <property type="evidence" value="ECO:0007669"/>
    <property type="project" value="InterPro"/>
</dbReference>
<keyword evidence="9" id="KW-0812">Transmembrane</keyword>
<name>A0A0Q0YW63_9CORY</name>
<dbReference type="InterPro" id="IPR036890">
    <property type="entry name" value="HATPase_C_sf"/>
</dbReference>
<evidence type="ECO:0000256" key="4">
    <source>
        <dbReference type="ARBA" id="ARBA00022679"/>
    </source>
</evidence>
<dbReference type="GO" id="GO:0000155">
    <property type="term" value="F:phosphorelay sensor kinase activity"/>
    <property type="evidence" value="ECO:0007669"/>
    <property type="project" value="InterPro"/>
</dbReference>
<evidence type="ECO:0000259" key="10">
    <source>
        <dbReference type="Pfam" id="PF07730"/>
    </source>
</evidence>
<feature type="transmembrane region" description="Helical" evidence="9">
    <location>
        <begin position="42"/>
        <end position="70"/>
    </location>
</feature>
<evidence type="ECO:0000256" key="1">
    <source>
        <dbReference type="ARBA" id="ARBA00000085"/>
    </source>
</evidence>
<keyword evidence="8" id="KW-0902">Two-component regulatory system</keyword>
<protein>
    <recommendedName>
        <fullName evidence="2">histidine kinase</fullName>
        <ecNumber evidence="2">2.7.13.3</ecNumber>
    </recommendedName>
</protein>
<evidence type="ECO:0000313" key="11">
    <source>
        <dbReference type="EMBL" id="KQB86609.1"/>
    </source>
</evidence>
<evidence type="ECO:0000256" key="2">
    <source>
        <dbReference type="ARBA" id="ARBA00012438"/>
    </source>
</evidence>
<feature type="transmembrane region" description="Helical" evidence="9">
    <location>
        <begin position="12"/>
        <end position="30"/>
    </location>
</feature>
<evidence type="ECO:0000256" key="9">
    <source>
        <dbReference type="SAM" id="Phobius"/>
    </source>
</evidence>
<evidence type="ECO:0000256" key="8">
    <source>
        <dbReference type="ARBA" id="ARBA00023012"/>
    </source>
</evidence>
<reference evidence="11 12" key="1">
    <citation type="submission" date="2015-10" db="EMBL/GenBank/DDBJ databases">
        <title>Corynebacteirum lowii and Corynebacterium oculi species nova, derived from human clinical disease and and emended description of Corynebacterium mastiditis.</title>
        <authorList>
            <person name="Bernard K."/>
            <person name="Pacheco A.L."/>
            <person name="Mcdougall C."/>
            <person name="Burtx T."/>
            <person name="Weibe D."/>
            <person name="Tyler S."/>
            <person name="Olson A.B."/>
            <person name="Cnockaert M."/>
            <person name="Eguchi H."/>
            <person name="Kuwahara T."/>
            <person name="Nakayama-Imaohji H."/>
            <person name="Boudewijins M."/>
            <person name="Van Hoecke F."/>
            <person name="Bernier A.-M."/>
            <person name="Vandamme P."/>
        </authorList>
    </citation>
    <scope>NUCLEOTIDE SEQUENCE [LARGE SCALE GENOMIC DNA]</scope>
    <source>
        <strain evidence="11 12">NML 130206</strain>
    </source>
</reference>
<dbReference type="InterPro" id="IPR011712">
    <property type="entry name" value="Sig_transdc_His_kin_sub3_dim/P"/>
</dbReference>
<evidence type="ECO:0000256" key="3">
    <source>
        <dbReference type="ARBA" id="ARBA00022553"/>
    </source>
</evidence>
<proteinExistence type="predicted"/>
<dbReference type="Proteomes" id="UP000050488">
    <property type="component" value="Unassembled WGS sequence"/>
</dbReference>
<keyword evidence="7" id="KW-0067">ATP-binding</keyword>
<dbReference type="GO" id="GO:0005524">
    <property type="term" value="F:ATP binding"/>
    <property type="evidence" value="ECO:0007669"/>
    <property type="project" value="UniProtKB-KW"/>
</dbReference>
<sequence>MSAAWWKKIARGTGKVVLVLFAVLTVAAYWDEGPVKATTMSLLVLVALFFRRAPNVLIIFVGVLVTIALFSGTSEGGGIVLIALIYFSYFVATLCGWYISIIYISYIVGVIFLACLARLHEVYDTWGMLGAFTGRIIPIVAFWLLGTLLRQRSETIVLMREKAELAGTLERTRIAREMHDIIAHNLSGVIALADGARYNAVKNPQMAAETLETISQTSREALTQMRGLLSVLREEGGRERNAAPGVADIAALVADARRNGLELTVIGLGDIPADLPTFVQFTIYRTMQELLTNMLKYSSTATGGIKVETQGQMLLIQSHNPTESKPNEGGFGLIGMEERLLAQGGRLEVKRENGEFVVKAQVAL</sequence>
<evidence type="ECO:0000256" key="7">
    <source>
        <dbReference type="ARBA" id="ARBA00022840"/>
    </source>
</evidence>
<dbReference type="PANTHER" id="PTHR24421">
    <property type="entry name" value="NITRATE/NITRITE SENSOR PROTEIN NARX-RELATED"/>
    <property type="match status" value="1"/>
</dbReference>
<accession>A0A0Q0YW63</accession>
<comment type="caution">
    <text evidence="11">The sequence shown here is derived from an EMBL/GenBank/DDBJ whole genome shotgun (WGS) entry which is preliminary data.</text>
</comment>
<dbReference type="EC" id="2.7.13.3" evidence="2"/>
<keyword evidence="9" id="KW-1133">Transmembrane helix</keyword>
<feature type="transmembrane region" description="Helical" evidence="9">
    <location>
        <begin position="101"/>
        <end position="120"/>
    </location>
</feature>
<evidence type="ECO:0000313" key="12">
    <source>
        <dbReference type="Proteomes" id="UP000050488"/>
    </source>
</evidence>
<evidence type="ECO:0000256" key="5">
    <source>
        <dbReference type="ARBA" id="ARBA00022741"/>
    </source>
</evidence>
<dbReference type="Gene3D" id="3.30.565.10">
    <property type="entry name" value="Histidine kinase-like ATPase, C-terminal domain"/>
    <property type="match status" value="1"/>
</dbReference>
<dbReference type="Gene3D" id="1.20.5.1930">
    <property type="match status" value="1"/>
</dbReference>
<gene>
    <name evidence="11" type="primary">desK_1</name>
    <name evidence="11" type="ORF">Clow_00817</name>
</gene>
<dbReference type="GO" id="GO:0046983">
    <property type="term" value="F:protein dimerization activity"/>
    <property type="evidence" value="ECO:0007669"/>
    <property type="project" value="InterPro"/>
</dbReference>
<keyword evidence="4 11" id="KW-0808">Transferase</keyword>
<dbReference type="PATRIC" id="fig|1544413.3.peg.819"/>
<keyword evidence="9" id="KW-0472">Membrane</keyword>
<dbReference type="EMBL" id="LKEV01000002">
    <property type="protein sequence ID" value="KQB86609.1"/>
    <property type="molecule type" value="Genomic_DNA"/>
</dbReference>
<feature type="domain" description="Signal transduction histidine kinase subgroup 3 dimerisation and phosphoacceptor" evidence="10">
    <location>
        <begin position="170"/>
        <end position="235"/>
    </location>
</feature>
<keyword evidence="6 11" id="KW-0418">Kinase</keyword>
<keyword evidence="5" id="KW-0547">Nucleotide-binding</keyword>
<organism evidence="11 12">
    <name type="scientific">Corynebacterium lowii</name>
    <dbReference type="NCBI Taxonomy" id="1544413"/>
    <lineage>
        <taxon>Bacteria</taxon>
        <taxon>Bacillati</taxon>
        <taxon>Actinomycetota</taxon>
        <taxon>Actinomycetes</taxon>
        <taxon>Mycobacteriales</taxon>
        <taxon>Corynebacteriaceae</taxon>
        <taxon>Corynebacterium</taxon>
    </lineage>
</organism>
<feature type="transmembrane region" description="Helical" evidence="9">
    <location>
        <begin position="126"/>
        <end position="149"/>
    </location>
</feature>
<dbReference type="STRING" id="1544413.Clow_00817"/>
<dbReference type="InterPro" id="IPR050482">
    <property type="entry name" value="Sensor_HK_TwoCompSys"/>
</dbReference>
<dbReference type="Pfam" id="PF07730">
    <property type="entry name" value="HisKA_3"/>
    <property type="match status" value="1"/>
</dbReference>
<dbReference type="AlphaFoldDB" id="A0A0Q0YW63"/>
<dbReference type="PANTHER" id="PTHR24421:SF10">
    <property type="entry name" value="NITRATE_NITRITE SENSOR PROTEIN NARQ"/>
    <property type="match status" value="1"/>
</dbReference>
<keyword evidence="12" id="KW-1185">Reference proteome</keyword>
<keyword evidence="3" id="KW-0597">Phosphoprotein</keyword>